<proteinExistence type="predicted"/>
<gene>
    <name evidence="1" type="ORF">SAMN05421783_11181</name>
</gene>
<name>A0A1H2XR35_THIRO</name>
<evidence type="ECO:0000313" key="1">
    <source>
        <dbReference type="EMBL" id="SDW95215.1"/>
    </source>
</evidence>
<dbReference type="InterPro" id="IPR035437">
    <property type="entry name" value="SNase_OB-fold_sf"/>
</dbReference>
<evidence type="ECO:0000313" key="2">
    <source>
        <dbReference type="Proteomes" id="UP000198816"/>
    </source>
</evidence>
<dbReference type="GO" id="GO:0004519">
    <property type="term" value="F:endonuclease activity"/>
    <property type="evidence" value="ECO:0007669"/>
    <property type="project" value="UniProtKB-KW"/>
</dbReference>
<protein>
    <submittedName>
        <fullName evidence="1">Endonuclease YncB, thermonuclease family</fullName>
    </submittedName>
</protein>
<dbReference type="EMBL" id="FNNZ01000011">
    <property type="protein sequence ID" value="SDW95215.1"/>
    <property type="molecule type" value="Genomic_DNA"/>
</dbReference>
<dbReference type="SUPFAM" id="SSF50199">
    <property type="entry name" value="Staphylococcal nuclease"/>
    <property type="match status" value="1"/>
</dbReference>
<keyword evidence="1" id="KW-0378">Hydrolase</keyword>
<dbReference type="InterPro" id="IPR006311">
    <property type="entry name" value="TAT_signal"/>
</dbReference>
<dbReference type="STRING" id="1058.SAMN05421783_11181"/>
<sequence length="184" mass="20166">MTRRATADRMARRDLPSRRRAIDRFTGAALAGALAALLLGAPAFAAGVREIVGIPIVEDDGSLSIKGQTIELYGIYLPQTERQCRRWERPVRCAPRSALALDFRVRGFVSCEPRGRSEAGRIQAICHVDRTGLSPGEDLAAYLIQRGWALALPGAPFEYHAMERIARTKQLGVWGTAVDAISPR</sequence>
<dbReference type="PROSITE" id="PS51318">
    <property type="entry name" value="TAT"/>
    <property type="match status" value="1"/>
</dbReference>
<organism evidence="1 2">
    <name type="scientific">Thiocapsa roseopersicina</name>
    <dbReference type="NCBI Taxonomy" id="1058"/>
    <lineage>
        <taxon>Bacteria</taxon>
        <taxon>Pseudomonadati</taxon>
        <taxon>Pseudomonadota</taxon>
        <taxon>Gammaproteobacteria</taxon>
        <taxon>Chromatiales</taxon>
        <taxon>Chromatiaceae</taxon>
        <taxon>Thiocapsa</taxon>
    </lineage>
</organism>
<dbReference type="Gene3D" id="2.40.50.90">
    <property type="match status" value="1"/>
</dbReference>
<dbReference type="AlphaFoldDB" id="A0A1H2XR35"/>
<dbReference type="Proteomes" id="UP000198816">
    <property type="component" value="Unassembled WGS sequence"/>
</dbReference>
<keyword evidence="1" id="KW-0540">Nuclease</keyword>
<keyword evidence="1" id="KW-0255">Endonuclease</keyword>
<accession>A0A1H2XR35</accession>
<reference evidence="2" key="1">
    <citation type="submission" date="2016-10" db="EMBL/GenBank/DDBJ databases">
        <authorList>
            <person name="Varghese N."/>
            <person name="Submissions S."/>
        </authorList>
    </citation>
    <scope>NUCLEOTIDE SEQUENCE [LARGE SCALE GENOMIC DNA]</scope>
    <source>
        <strain evidence="2">DSM 217</strain>
    </source>
</reference>
<keyword evidence="2" id="KW-1185">Reference proteome</keyword>